<protein>
    <submittedName>
        <fullName evidence="4">Exonuclease</fullName>
    </submittedName>
</protein>
<evidence type="ECO:0000313" key="5">
    <source>
        <dbReference type="Proteomes" id="UP000292347"/>
    </source>
</evidence>
<evidence type="ECO:0000259" key="3">
    <source>
        <dbReference type="SMART" id="SM00475"/>
    </source>
</evidence>
<dbReference type="GO" id="GO:0003677">
    <property type="term" value="F:DNA binding"/>
    <property type="evidence" value="ECO:0007669"/>
    <property type="project" value="InterPro"/>
</dbReference>
<dbReference type="InterPro" id="IPR002421">
    <property type="entry name" value="5-3_exonuclease"/>
</dbReference>
<dbReference type="InterPro" id="IPR038969">
    <property type="entry name" value="FEN"/>
</dbReference>
<dbReference type="SUPFAM" id="SSF47807">
    <property type="entry name" value="5' to 3' exonuclease, C-terminal subdomain"/>
    <property type="match status" value="1"/>
</dbReference>
<evidence type="ECO:0000256" key="1">
    <source>
        <dbReference type="ARBA" id="ARBA00022722"/>
    </source>
</evidence>
<dbReference type="GO" id="GO:0017108">
    <property type="term" value="F:5'-flap endonuclease activity"/>
    <property type="evidence" value="ECO:0007669"/>
    <property type="project" value="InterPro"/>
</dbReference>
<keyword evidence="5" id="KW-1185">Reference proteome</keyword>
<dbReference type="InterPro" id="IPR036279">
    <property type="entry name" value="5-3_exonuclease_C_sf"/>
</dbReference>
<dbReference type="OrthoDB" id="9806424at2"/>
<accession>A0A4V1QPS5</accession>
<dbReference type="PANTHER" id="PTHR42646">
    <property type="entry name" value="FLAP ENDONUCLEASE XNI"/>
    <property type="match status" value="1"/>
</dbReference>
<dbReference type="GO" id="GO:0008409">
    <property type="term" value="F:5'-3' exonuclease activity"/>
    <property type="evidence" value="ECO:0007669"/>
    <property type="project" value="InterPro"/>
</dbReference>
<dbReference type="GO" id="GO:0033567">
    <property type="term" value="P:DNA replication, Okazaki fragment processing"/>
    <property type="evidence" value="ECO:0007669"/>
    <property type="project" value="InterPro"/>
</dbReference>
<dbReference type="Proteomes" id="UP000292347">
    <property type="component" value="Unassembled WGS sequence"/>
</dbReference>
<comment type="caution">
    <text evidence="4">The sequence shown here is derived from an EMBL/GenBank/DDBJ whole genome shotgun (WGS) entry which is preliminary data.</text>
</comment>
<evidence type="ECO:0000313" key="4">
    <source>
        <dbReference type="EMBL" id="RXZ34817.1"/>
    </source>
</evidence>
<name>A0A4V1QPS5_9SPHN</name>
<evidence type="ECO:0000256" key="2">
    <source>
        <dbReference type="ARBA" id="ARBA00022801"/>
    </source>
</evidence>
<feature type="domain" description="5'-3' exonuclease" evidence="3">
    <location>
        <begin position="32"/>
        <end position="254"/>
    </location>
</feature>
<dbReference type="InterPro" id="IPR029060">
    <property type="entry name" value="PIN-like_dom_sf"/>
</dbReference>
<dbReference type="AlphaFoldDB" id="A0A4V1QPS5"/>
<sequence length="262" mass="29508">MTTQLLIDADFVLYRDCCVVRRDHVWTNLAGQKVHTQSASHDEALEKFTQSVESYVTKLHADEAILVFSGDANFRKDVWPQYKSGRASLKPPAYWAVIDSLREAGKYRVVSEPCLEGDDYIGILATRPSGVRRVIVSEDKDMQTLPETEIWRQDKLVETTEESADHFWRLQTLMGDTTDGYHGCPGLGPVSAAKVLEKPGDPWENILEAYRKGCAKKPEALTKAGVETPDDLALLNARLARILRHTDWDGAARRPILWSPEE</sequence>
<proteinExistence type="predicted"/>
<dbReference type="PANTHER" id="PTHR42646:SF2">
    <property type="entry name" value="5'-3' EXONUCLEASE FAMILY PROTEIN"/>
    <property type="match status" value="1"/>
</dbReference>
<dbReference type="SMART" id="SM00475">
    <property type="entry name" value="53EXOc"/>
    <property type="match status" value="1"/>
</dbReference>
<dbReference type="SUPFAM" id="SSF88723">
    <property type="entry name" value="PIN domain-like"/>
    <property type="match status" value="1"/>
</dbReference>
<reference evidence="4 5" key="1">
    <citation type="submission" date="2019-01" db="EMBL/GenBank/DDBJ databases">
        <title>Sphingomonas mucosissima sp. nov. and Sphingomonas desiccabilis sp. nov., from biological soil crusts in the Colorado Plateau, USA.</title>
        <authorList>
            <person name="Zhu D."/>
        </authorList>
    </citation>
    <scope>NUCLEOTIDE SEQUENCE [LARGE SCALE GENOMIC DNA]</scope>
    <source>
        <strain evidence="4 5">CP1D</strain>
    </source>
</reference>
<dbReference type="RefSeq" id="WP_129340599.1">
    <property type="nucleotide sequence ID" value="NZ_JACIDD010000001.1"/>
</dbReference>
<gene>
    <name evidence="4" type="ORF">EO081_03930</name>
</gene>
<dbReference type="InterPro" id="IPR020046">
    <property type="entry name" value="5-3_exonucl_a-hlix_arch_N"/>
</dbReference>
<dbReference type="Pfam" id="PF02739">
    <property type="entry name" value="5_3_exonuc_N"/>
    <property type="match status" value="1"/>
</dbReference>
<organism evidence="4 5">
    <name type="scientific">Sphingomonas desiccabilis</name>
    <dbReference type="NCBI Taxonomy" id="429134"/>
    <lineage>
        <taxon>Bacteria</taxon>
        <taxon>Pseudomonadati</taxon>
        <taxon>Pseudomonadota</taxon>
        <taxon>Alphaproteobacteria</taxon>
        <taxon>Sphingomonadales</taxon>
        <taxon>Sphingomonadaceae</taxon>
        <taxon>Sphingomonas</taxon>
    </lineage>
</organism>
<dbReference type="Gene3D" id="3.40.50.1010">
    <property type="entry name" value="5'-nuclease"/>
    <property type="match status" value="1"/>
</dbReference>
<dbReference type="EMBL" id="SDPT01000001">
    <property type="protein sequence ID" value="RXZ34817.1"/>
    <property type="molecule type" value="Genomic_DNA"/>
</dbReference>
<keyword evidence="1" id="KW-0540">Nuclease</keyword>
<keyword evidence="2" id="KW-0378">Hydrolase</keyword>
<dbReference type="Gene3D" id="1.10.150.20">
    <property type="entry name" value="5' to 3' exonuclease, C-terminal subdomain"/>
    <property type="match status" value="1"/>
</dbReference>
<keyword evidence="4" id="KW-0269">Exonuclease</keyword>